<dbReference type="PANTHER" id="PTHR36112:SF1">
    <property type="entry name" value="RIBOSOMAL RNA SMALL SUBUNIT METHYLTRANSFERASE J"/>
    <property type="match status" value="1"/>
</dbReference>
<organism evidence="1 2">
    <name type="scientific">Paenalkalicoccus suaedae</name>
    <dbReference type="NCBI Taxonomy" id="2592382"/>
    <lineage>
        <taxon>Bacteria</taxon>
        <taxon>Bacillati</taxon>
        <taxon>Bacillota</taxon>
        <taxon>Bacilli</taxon>
        <taxon>Bacillales</taxon>
        <taxon>Bacillaceae</taxon>
        <taxon>Paenalkalicoccus</taxon>
    </lineage>
</organism>
<dbReference type="RefSeq" id="WP_176009392.1">
    <property type="nucleotide sequence ID" value="NZ_CP041372.2"/>
</dbReference>
<dbReference type="InterPro" id="IPR029063">
    <property type="entry name" value="SAM-dependent_MTases_sf"/>
</dbReference>
<sequence length="261" mass="29338">MEVAVTTASKRREILQPKAMELAKEWGYTYVPRERHSIDKMLEDSDILVVVKATRVDLFKKGQKEAFYFHPSGSHLRALEIRRSGRDPLIKAANISPDDKIVDCTLGLGSDAIILSVATPKGQVIGLESVPYTANIVKHGLQTYESELDELTQAMRRITVQTYDYTEWLIEQPTNSQDIIYFDPMFHEQVASSNGINALRAFANGEALSEAAVLHAKRVARKRVVLKDSYHSPVFDHFGFEKIDRQASHIYGVIDCSEGSL</sequence>
<dbReference type="EMBL" id="CP041372">
    <property type="protein sequence ID" value="QKS71357.1"/>
    <property type="molecule type" value="Genomic_DNA"/>
</dbReference>
<name>A0A859FE32_9BACI</name>
<proteinExistence type="predicted"/>
<protein>
    <submittedName>
        <fullName evidence="1">Class I SAM-dependent methyltransferase</fullName>
    </submittedName>
</protein>
<accession>A0A859FE32</accession>
<dbReference type="SUPFAM" id="SSF53335">
    <property type="entry name" value="S-adenosyl-L-methionine-dependent methyltransferases"/>
    <property type="match status" value="1"/>
</dbReference>
<gene>
    <name evidence="1" type="ORF">FLK61_32160</name>
</gene>
<keyword evidence="2" id="KW-1185">Reference proteome</keyword>
<keyword evidence="1" id="KW-0808">Transferase</keyword>
<dbReference type="PANTHER" id="PTHR36112">
    <property type="entry name" value="RIBOSOMAL RNA SMALL SUBUNIT METHYLTRANSFERASE J"/>
    <property type="match status" value="1"/>
</dbReference>
<dbReference type="Pfam" id="PF04445">
    <property type="entry name" value="SAM_MT"/>
    <property type="match status" value="1"/>
</dbReference>
<dbReference type="KEGG" id="psua:FLK61_32160"/>
<evidence type="ECO:0000313" key="2">
    <source>
        <dbReference type="Proteomes" id="UP000318138"/>
    </source>
</evidence>
<dbReference type="GO" id="GO:0008990">
    <property type="term" value="F:rRNA (guanine-N2-)-methyltransferase activity"/>
    <property type="evidence" value="ECO:0007669"/>
    <property type="project" value="InterPro"/>
</dbReference>
<dbReference type="InterPro" id="IPR007536">
    <property type="entry name" value="16SrRNA_methylTrfase_J"/>
</dbReference>
<evidence type="ECO:0000313" key="1">
    <source>
        <dbReference type="EMBL" id="QKS71357.1"/>
    </source>
</evidence>
<keyword evidence="1" id="KW-0489">Methyltransferase</keyword>
<dbReference type="Proteomes" id="UP000318138">
    <property type="component" value="Chromosome"/>
</dbReference>
<dbReference type="Gene3D" id="3.40.50.150">
    <property type="entry name" value="Vaccinia Virus protein VP39"/>
    <property type="match status" value="1"/>
</dbReference>
<dbReference type="AlphaFoldDB" id="A0A859FE32"/>
<reference evidence="2" key="1">
    <citation type="submission" date="2019-07" db="EMBL/GenBank/DDBJ databases">
        <title>Bacillus alkalisoli sp. nov. isolated from saline soil.</title>
        <authorList>
            <person name="Sun J.-Q."/>
            <person name="Xu L."/>
        </authorList>
    </citation>
    <scope>NUCLEOTIDE SEQUENCE [LARGE SCALE GENOMIC DNA]</scope>
    <source>
        <strain evidence="2">M4U3P1</strain>
    </source>
</reference>